<reference evidence="19" key="1">
    <citation type="journal article" date="2014" name="PLoS ONE">
        <title>Host Control of Symbiont Natural Product Chemistry in Cryptic Populations of the Tunicate Lissoclinum patella.</title>
        <authorList>
            <person name="Kwan J.C."/>
            <person name="Tianero M.D."/>
            <person name="Donia M.S."/>
            <person name="Wyche T.P."/>
            <person name="Bugni T.S."/>
            <person name="Schmidt E.W."/>
        </authorList>
    </citation>
    <scope>NUCLEOTIDE SEQUENCE</scope>
    <source>
        <strain evidence="18">L5</strain>
        <strain evidence="19">L6</strain>
    </source>
</reference>
<dbReference type="PANTHER" id="PTHR22888:SF9">
    <property type="entry name" value="CYTOCHROME C OXIDASE SUBUNIT 2"/>
    <property type="match status" value="1"/>
</dbReference>
<dbReference type="InterPro" id="IPR001505">
    <property type="entry name" value="Copper_CuA"/>
</dbReference>
<dbReference type="PROSITE" id="PS50857">
    <property type="entry name" value="COX2_CUA"/>
    <property type="match status" value="1"/>
</dbReference>
<dbReference type="Gene3D" id="2.60.40.420">
    <property type="entry name" value="Cupredoxins - blue copper proteins"/>
    <property type="match status" value="1"/>
</dbReference>
<feature type="signal peptide" evidence="16">
    <location>
        <begin position="1"/>
        <end position="19"/>
    </location>
</feature>
<keyword evidence="16" id="KW-0732">Signal</keyword>
<keyword evidence="7" id="KW-0479">Metal-binding</keyword>
<evidence type="ECO:0000256" key="4">
    <source>
        <dbReference type="ARBA" id="ARBA00012949"/>
    </source>
</evidence>
<evidence type="ECO:0000256" key="13">
    <source>
        <dbReference type="ARBA" id="ARBA00023136"/>
    </source>
</evidence>
<keyword evidence="10" id="KW-0249">Electron transport</keyword>
<keyword evidence="6" id="KW-0812">Transmembrane</keyword>
<dbReference type="Gene3D" id="1.10.287.90">
    <property type="match status" value="1"/>
</dbReference>
<dbReference type="GO" id="GO:0042773">
    <property type="term" value="P:ATP synthesis coupled electron transport"/>
    <property type="evidence" value="ECO:0007669"/>
    <property type="project" value="TreeGrafter"/>
</dbReference>
<evidence type="ECO:0000313" key="18">
    <source>
        <dbReference type="EMBL" id="AHZ94360.1"/>
    </source>
</evidence>
<gene>
    <name evidence="19" type="primary">COX2</name>
</gene>
<evidence type="ECO:0000256" key="1">
    <source>
        <dbReference type="ARBA" id="ARBA00001935"/>
    </source>
</evidence>
<dbReference type="PROSITE" id="PS00078">
    <property type="entry name" value="COX2"/>
    <property type="match status" value="1"/>
</dbReference>
<dbReference type="Pfam" id="PF00116">
    <property type="entry name" value="COX2"/>
    <property type="match status" value="1"/>
</dbReference>
<organism evidence="19">
    <name type="scientific">Lissoclinum patella</name>
    <dbReference type="NCBI Taxonomy" id="13110"/>
    <lineage>
        <taxon>Eukaryota</taxon>
        <taxon>Metazoa</taxon>
        <taxon>Chordata</taxon>
        <taxon>Tunicata</taxon>
        <taxon>Ascidiacea</taxon>
        <taxon>Aplousobranchia</taxon>
        <taxon>Didemnidae</taxon>
        <taxon>Lissoclinum</taxon>
    </lineage>
</organism>
<accession>A0A059VIQ2</accession>
<dbReference type="InterPro" id="IPR036257">
    <property type="entry name" value="Cyt_c_oxidase_su2_TM_sf"/>
</dbReference>
<dbReference type="EMBL" id="KJ596323">
    <property type="protein sequence ID" value="AHZ94366.1"/>
    <property type="molecule type" value="Genomic_DNA"/>
</dbReference>
<comment type="similarity">
    <text evidence="3">Belongs to the cytochrome c oxidase subunit 2 family.</text>
</comment>
<evidence type="ECO:0000256" key="16">
    <source>
        <dbReference type="SAM" id="SignalP"/>
    </source>
</evidence>
<dbReference type="EMBL" id="KJ596322">
    <property type="protein sequence ID" value="AHZ94360.1"/>
    <property type="molecule type" value="Genomic_DNA"/>
</dbReference>
<name>A0A059VIQ2_9ASCI</name>
<protein>
    <recommendedName>
        <fullName evidence="4">cytochrome-c oxidase</fullName>
        <ecNumber evidence="4">7.1.1.9</ecNumber>
    </recommendedName>
    <alternativeName>
        <fullName evidence="14">Cytochrome c oxidase polypeptide II</fullName>
    </alternativeName>
</protein>
<feature type="domain" description="Cytochrome oxidase subunit II copper A binding" evidence="17">
    <location>
        <begin position="23"/>
        <end position="150"/>
    </location>
</feature>
<dbReference type="GO" id="GO:0004129">
    <property type="term" value="F:cytochrome-c oxidase activity"/>
    <property type="evidence" value="ECO:0007669"/>
    <property type="project" value="UniProtKB-EC"/>
</dbReference>
<evidence type="ECO:0000259" key="17">
    <source>
        <dbReference type="PROSITE" id="PS50857"/>
    </source>
</evidence>
<proteinExistence type="inferred from homology"/>
<evidence type="ECO:0000256" key="12">
    <source>
        <dbReference type="ARBA" id="ARBA00023008"/>
    </source>
</evidence>
<dbReference type="GO" id="GO:0005507">
    <property type="term" value="F:copper ion binding"/>
    <property type="evidence" value="ECO:0007669"/>
    <property type="project" value="InterPro"/>
</dbReference>
<keyword evidence="19" id="KW-0496">Mitochondrion</keyword>
<evidence type="ECO:0000256" key="5">
    <source>
        <dbReference type="ARBA" id="ARBA00022448"/>
    </source>
</evidence>
<dbReference type="InterPro" id="IPR002429">
    <property type="entry name" value="CcO_II-like_C"/>
</dbReference>
<dbReference type="EC" id="7.1.1.9" evidence="4"/>
<evidence type="ECO:0000256" key="7">
    <source>
        <dbReference type="ARBA" id="ARBA00022723"/>
    </source>
</evidence>
<evidence type="ECO:0000256" key="11">
    <source>
        <dbReference type="ARBA" id="ARBA00022989"/>
    </source>
</evidence>
<evidence type="ECO:0000313" key="19">
    <source>
        <dbReference type="EMBL" id="AHZ94366.1"/>
    </source>
</evidence>
<comment type="subcellular location">
    <subcellularLocation>
        <location evidence="2">Membrane</location>
        <topology evidence="2">Multi-pass membrane protein</topology>
    </subcellularLocation>
</comment>
<dbReference type="PANTHER" id="PTHR22888">
    <property type="entry name" value="CYTOCHROME C OXIDASE, SUBUNIT II"/>
    <property type="match status" value="1"/>
</dbReference>
<evidence type="ECO:0000256" key="3">
    <source>
        <dbReference type="ARBA" id="ARBA00007866"/>
    </source>
</evidence>
<evidence type="ECO:0000256" key="2">
    <source>
        <dbReference type="ARBA" id="ARBA00004141"/>
    </source>
</evidence>
<dbReference type="PRINTS" id="PR01166">
    <property type="entry name" value="CYCOXIDASEII"/>
</dbReference>
<keyword evidence="12" id="KW-0186">Copper</keyword>
<dbReference type="GO" id="GO:0016020">
    <property type="term" value="C:membrane"/>
    <property type="evidence" value="ECO:0007669"/>
    <property type="project" value="UniProtKB-SubCell"/>
</dbReference>
<geneLocation type="mitochondrion" evidence="19"/>
<evidence type="ECO:0000256" key="10">
    <source>
        <dbReference type="ARBA" id="ARBA00022982"/>
    </source>
</evidence>
<evidence type="ECO:0000256" key="14">
    <source>
        <dbReference type="ARBA" id="ARBA00031389"/>
    </source>
</evidence>
<evidence type="ECO:0000256" key="6">
    <source>
        <dbReference type="ARBA" id="ARBA00022692"/>
    </source>
</evidence>
<evidence type="ECO:0000256" key="15">
    <source>
        <dbReference type="ARBA" id="ARBA00049512"/>
    </source>
</evidence>
<dbReference type="InterPro" id="IPR045187">
    <property type="entry name" value="CcO_II"/>
</dbReference>
<dbReference type="InterPro" id="IPR008972">
    <property type="entry name" value="Cupredoxin"/>
</dbReference>
<dbReference type="AlphaFoldDB" id="A0A059VIQ2"/>
<evidence type="ECO:0000256" key="8">
    <source>
        <dbReference type="ARBA" id="ARBA00022842"/>
    </source>
</evidence>
<sequence>MVLLIGLSIPSFFLLYTFEKNTKYVITMKAIGHQWYWSYECSDFGELDFDSYMVSGLERCLSVDNSLVLPYNNKIRMLVNSFDVLHSWTLPSLYLKVDAVPGRLNSILINNLSPGGYYGQCSEICGTNHSFMPIYVEFIKWVDFINWYKKMME</sequence>
<comment type="cofactor">
    <cofactor evidence="1">
        <name>Cu cation</name>
        <dbReference type="ChEBI" id="CHEBI:23378"/>
    </cofactor>
</comment>
<keyword evidence="8" id="KW-0460">Magnesium</keyword>
<feature type="chain" id="PRO_5007370076" description="cytochrome-c oxidase" evidence="16">
    <location>
        <begin position="20"/>
        <end position="153"/>
    </location>
</feature>
<keyword evidence="13" id="KW-0472">Membrane</keyword>
<evidence type="ECO:0000256" key="9">
    <source>
        <dbReference type="ARBA" id="ARBA00022967"/>
    </source>
</evidence>
<comment type="catalytic activity">
    <reaction evidence="15">
        <text>4 Fe(II)-[cytochrome c] + O2 + 8 H(+)(in) = 4 Fe(III)-[cytochrome c] + 2 H2O + 4 H(+)(out)</text>
        <dbReference type="Rhea" id="RHEA:11436"/>
        <dbReference type="Rhea" id="RHEA-COMP:10350"/>
        <dbReference type="Rhea" id="RHEA-COMP:14399"/>
        <dbReference type="ChEBI" id="CHEBI:15377"/>
        <dbReference type="ChEBI" id="CHEBI:15378"/>
        <dbReference type="ChEBI" id="CHEBI:15379"/>
        <dbReference type="ChEBI" id="CHEBI:29033"/>
        <dbReference type="ChEBI" id="CHEBI:29034"/>
        <dbReference type="EC" id="7.1.1.9"/>
    </reaction>
    <physiologicalReaction direction="left-to-right" evidence="15">
        <dbReference type="Rhea" id="RHEA:11437"/>
    </physiologicalReaction>
</comment>
<keyword evidence="9" id="KW-1278">Translocase</keyword>
<dbReference type="SUPFAM" id="SSF49503">
    <property type="entry name" value="Cupredoxins"/>
    <property type="match status" value="1"/>
</dbReference>
<keyword evidence="11" id="KW-1133">Transmembrane helix</keyword>
<keyword evidence="5" id="KW-0813">Transport</keyword>